<proteinExistence type="predicted"/>
<evidence type="ECO:0000313" key="1">
    <source>
        <dbReference type="EMBL" id="ARD65697.1"/>
    </source>
</evidence>
<dbReference type="KEGG" id="elim:B2M23_09135"/>
<reference evidence="2" key="1">
    <citation type="journal article" date="2017" name="Sci. Rep.">
        <title>Determination of the Genome and Primary Transcriptome of Syngas Fermenting Eubacterium limosum ATCC 8486.</title>
        <authorList>
            <person name="Song Y."/>
            <person name="Shin J."/>
            <person name="Jeong Y."/>
            <person name="Jin S."/>
            <person name="Lee J.K."/>
            <person name="Kim D.R."/>
            <person name="Kim S.C."/>
            <person name="Cho S."/>
            <person name="Cho B.K."/>
        </authorList>
    </citation>
    <scope>NUCLEOTIDE SEQUENCE [LARGE SCALE GENOMIC DNA]</scope>
    <source>
        <strain evidence="2">ATCC 8486</strain>
    </source>
</reference>
<accession>A0AAC9W349</accession>
<dbReference type="AlphaFoldDB" id="A0AAC9W349"/>
<gene>
    <name evidence="1" type="ORF">B2M23_09135</name>
</gene>
<evidence type="ECO:0000313" key="2">
    <source>
        <dbReference type="Proteomes" id="UP000192391"/>
    </source>
</evidence>
<name>A0AAC9W349_EUBLI</name>
<sequence length="63" mass="7242">MAQYRPSKGLQKNRKETKALKKLVKYLNFTSFCPKPSISGAWRIYDHVFDQNGQLADSFSISC</sequence>
<dbReference type="Proteomes" id="UP000192391">
    <property type="component" value="Chromosome"/>
</dbReference>
<protein>
    <submittedName>
        <fullName evidence="1">Uncharacterized protein</fullName>
    </submittedName>
</protein>
<organism evidence="1 2">
    <name type="scientific">Eubacterium limosum</name>
    <dbReference type="NCBI Taxonomy" id="1736"/>
    <lineage>
        <taxon>Bacteria</taxon>
        <taxon>Bacillati</taxon>
        <taxon>Bacillota</taxon>
        <taxon>Clostridia</taxon>
        <taxon>Eubacteriales</taxon>
        <taxon>Eubacteriaceae</taxon>
        <taxon>Eubacterium</taxon>
    </lineage>
</organism>
<dbReference type="EMBL" id="CP019962">
    <property type="protein sequence ID" value="ARD65697.1"/>
    <property type="molecule type" value="Genomic_DNA"/>
</dbReference>